<sequence length="60" mass="7015">MTGGYMILTDFLRSIRLRLLRPFERRFETAPGEQAQVGFAEFVTEFIDEPGVYRKLARSM</sequence>
<dbReference type="EMBL" id="AAUW01000040">
    <property type="protein sequence ID" value="EAV40162.1"/>
    <property type="molecule type" value="Genomic_DNA"/>
</dbReference>
<proteinExistence type="predicted"/>
<protein>
    <submittedName>
        <fullName evidence="1">Uncharacterized protein</fullName>
    </submittedName>
</protein>
<dbReference type="Proteomes" id="UP000004848">
    <property type="component" value="Unassembled WGS sequence"/>
</dbReference>
<dbReference type="AlphaFoldDB" id="A0P466"/>
<organism evidence="1 2">
    <name type="scientific">Roseibium aggregatum (strain ATCC 25650 / DSM 13394 / JCM 20685 / NBRC 16684 / NCIMB 2208 / IAM 12614 / B1)</name>
    <name type="common">Stappia aggregata</name>
    <dbReference type="NCBI Taxonomy" id="384765"/>
    <lineage>
        <taxon>Bacteria</taxon>
        <taxon>Pseudomonadati</taxon>
        <taxon>Pseudomonadota</taxon>
        <taxon>Alphaproteobacteria</taxon>
        <taxon>Hyphomicrobiales</taxon>
        <taxon>Stappiaceae</taxon>
        <taxon>Roseibium</taxon>
    </lineage>
</organism>
<gene>
    <name evidence="1" type="ORF">SIAM614_00115</name>
</gene>
<accession>A0P466</accession>
<comment type="caution">
    <text evidence="1">The sequence shown here is derived from an EMBL/GenBank/DDBJ whole genome shotgun (WGS) entry which is preliminary data.</text>
</comment>
<reference evidence="1 2" key="1">
    <citation type="submission" date="2006-05" db="EMBL/GenBank/DDBJ databases">
        <authorList>
            <person name="King G."/>
            <person name="Ferriera S."/>
            <person name="Johnson J."/>
            <person name="Kravitz S."/>
            <person name="Beeson K."/>
            <person name="Sutton G."/>
            <person name="Rogers Y.-H."/>
            <person name="Friedman R."/>
            <person name="Frazier M."/>
            <person name="Venter J.C."/>
        </authorList>
    </citation>
    <scope>NUCLEOTIDE SEQUENCE [LARGE SCALE GENOMIC DNA]</scope>
    <source>
        <strain evidence="2">ATCC 25650 / DSM 13394 / JCM 20685 / NBRC 16684 / NCIMB 2208 / IAM 12614 / B1</strain>
    </source>
</reference>
<evidence type="ECO:0000313" key="1">
    <source>
        <dbReference type="EMBL" id="EAV40162.1"/>
    </source>
</evidence>
<dbReference type="eggNOG" id="COG4584">
    <property type="taxonomic scope" value="Bacteria"/>
</dbReference>
<evidence type="ECO:0000313" key="2">
    <source>
        <dbReference type="Proteomes" id="UP000004848"/>
    </source>
</evidence>
<name>A0P466_ROSAI</name>